<accession>A0AAD6T767</accession>
<organism evidence="2 3">
    <name type="scientific">Mycena alexandri</name>
    <dbReference type="NCBI Taxonomy" id="1745969"/>
    <lineage>
        <taxon>Eukaryota</taxon>
        <taxon>Fungi</taxon>
        <taxon>Dikarya</taxon>
        <taxon>Basidiomycota</taxon>
        <taxon>Agaricomycotina</taxon>
        <taxon>Agaricomycetes</taxon>
        <taxon>Agaricomycetidae</taxon>
        <taxon>Agaricales</taxon>
        <taxon>Marasmiineae</taxon>
        <taxon>Mycenaceae</taxon>
        <taxon>Mycena</taxon>
    </lineage>
</organism>
<comment type="caution">
    <text evidence="2">The sequence shown here is derived from an EMBL/GenBank/DDBJ whole genome shotgun (WGS) entry which is preliminary data.</text>
</comment>
<reference evidence="2" key="1">
    <citation type="submission" date="2023-03" db="EMBL/GenBank/DDBJ databases">
        <title>Massive genome expansion in bonnet fungi (Mycena s.s.) driven by repeated elements and novel gene families across ecological guilds.</title>
        <authorList>
            <consortium name="Lawrence Berkeley National Laboratory"/>
            <person name="Harder C.B."/>
            <person name="Miyauchi S."/>
            <person name="Viragh M."/>
            <person name="Kuo A."/>
            <person name="Thoen E."/>
            <person name="Andreopoulos B."/>
            <person name="Lu D."/>
            <person name="Skrede I."/>
            <person name="Drula E."/>
            <person name="Henrissat B."/>
            <person name="Morin E."/>
            <person name="Kohler A."/>
            <person name="Barry K."/>
            <person name="LaButti K."/>
            <person name="Morin E."/>
            <person name="Salamov A."/>
            <person name="Lipzen A."/>
            <person name="Mereny Z."/>
            <person name="Hegedus B."/>
            <person name="Baldrian P."/>
            <person name="Stursova M."/>
            <person name="Weitz H."/>
            <person name="Taylor A."/>
            <person name="Grigoriev I.V."/>
            <person name="Nagy L.G."/>
            <person name="Martin F."/>
            <person name="Kauserud H."/>
        </authorList>
    </citation>
    <scope>NUCLEOTIDE SEQUENCE</scope>
    <source>
        <strain evidence="2">CBHHK200</strain>
    </source>
</reference>
<keyword evidence="3" id="KW-1185">Reference proteome</keyword>
<sequence>MPSLFRRLSSFRKARTRPPPSVPSTKDSTTSKRDIEEEKPATNSGNASATTRNMLKFALKTLSVASANVPFASLLSAAIEPLLAITDRIEQISSNARGLADLAARIELLTPIVSQMTEDSRGERVIDTLQRELQSITRDLEVARSQDKLDQFFNSVDNNSSLQKHNMNLTQLIADSTLVTVQEVLRSVREIERTKFQLDVAEESTFELGHITGGTAVADPPGP</sequence>
<gene>
    <name evidence="2" type="ORF">C8F04DRAFT_1080147</name>
</gene>
<feature type="compositionally biased region" description="Basic and acidic residues" evidence="1">
    <location>
        <begin position="29"/>
        <end position="40"/>
    </location>
</feature>
<evidence type="ECO:0000313" key="2">
    <source>
        <dbReference type="EMBL" id="KAJ7041089.1"/>
    </source>
</evidence>
<evidence type="ECO:0000313" key="3">
    <source>
        <dbReference type="Proteomes" id="UP001218188"/>
    </source>
</evidence>
<proteinExistence type="predicted"/>
<feature type="region of interest" description="Disordered" evidence="1">
    <location>
        <begin position="1"/>
        <end position="48"/>
    </location>
</feature>
<name>A0AAD6T767_9AGAR</name>
<dbReference type="EMBL" id="JARJCM010000018">
    <property type="protein sequence ID" value="KAJ7041089.1"/>
    <property type="molecule type" value="Genomic_DNA"/>
</dbReference>
<dbReference type="AlphaFoldDB" id="A0AAD6T767"/>
<dbReference type="Proteomes" id="UP001218188">
    <property type="component" value="Unassembled WGS sequence"/>
</dbReference>
<evidence type="ECO:0000256" key="1">
    <source>
        <dbReference type="SAM" id="MobiDB-lite"/>
    </source>
</evidence>
<protein>
    <submittedName>
        <fullName evidence="2">Uncharacterized protein</fullName>
    </submittedName>
</protein>